<dbReference type="Proteomes" id="UP001218188">
    <property type="component" value="Unassembled WGS sequence"/>
</dbReference>
<evidence type="ECO:0000313" key="2">
    <source>
        <dbReference type="Proteomes" id="UP001218188"/>
    </source>
</evidence>
<proteinExistence type="predicted"/>
<reference evidence="1" key="1">
    <citation type="submission" date="2023-03" db="EMBL/GenBank/DDBJ databases">
        <title>Massive genome expansion in bonnet fungi (Mycena s.s.) driven by repeated elements and novel gene families across ecological guilds.</title>
        <authorList>
            <consortium name="Lawrence Berkeley National Laboratory"/>
            <person name="Harder C.B."/>
            <person name="Miyauchi S."/>
            <person name="Viragh M."/>
            <person name="Kuo A."/>
            <person name="Thoen E."/>
            <person name="Andreopoulos B."/>
            <person name="Lu D."/>
            <person name="Skrede I."/>
            <person name="Drula E."/>
            <person name="Henrissat B."/>
            <person name="Morin E."/>
            <person name="Kohler A."/>
            <person name="Barry K."/>
            <person name="LaButti K."/>
            <person name="Morin E."/>
            <person name="Salamov A."/>
            <person name="Lipzen A."/>
            <person name="Mereny Z."/>
            <person name="Hegedus B."/>
            <person name="Baldrian P."/>
            <person name="Stursova M."/>
            <person name="Weitz H."/>
            <person name="Taylor A."/>
            <person name="Grigoriev I.V."/>
            <person name="Nagy L.G."/>
            <person name="Martin F."/>
            <person name="Kauserud H."/>
        </authorList>
    </citation>
    <scope>NUCLEOTIDE SEQUENCE</scope>
    <source>
        <strain evidence="1">CBHHK200</strain>
    </source>
</reference>
<accession>A0AAD6S4L5</accession>
<evidence type="ECO:0000313" key="1">
    <source>
        <dbReference type="EMBL" id="KAJ7018867.1"/>
    </source>
</evidence>
<keyword evidence="2" id="KW-1185">Reference proteome</keyword>
<protein>
    <submittedName>
        <fullName evidence="1">Uncharacterized protein</fullName>
    </submittedName>
</protein>
<gene>
    <name evidence="1" type="ORF">C8F04DRAFT_1404654</name>
</gene>
<dbReference type="AlphaFoldDB" id="A0AAD6S4L5"/>
<sequence length="201" mass="22684">MPASTQKHRFCAIGIHKGKLEALMDKFLVLPSAQRNLSKMEILFQNKSIEDALQSAGFSPTEPHVVIVVESETLEHMTELLRDEEVQKLVENAKEFGFQKSASVWAADLQPITGSVLGCRRRYIGIYTTPLHLSAAQFRTEFQSDWVEKWTALPAVESNKVNLELWQQNTAVDEHMHNLGLSRAEPAFVVHGGSQEWDEDP</sequence>
<comment type="caution">
    <text evidence="1">The sequence shown here is derived from an EMBL/GenBank/DDBJ whole genome shotgun (WGS) entry which is preliminary data.</text>
</comment>
<organism evidence="1 2">
    <name type="scientific">Mycena alexandri</name>
    <dbReference type="NCBI Taxonomy" id="1745969"/>
    <lineage>
        <taxon>Eukaryota</taxon>
        <taxon>Fungi</taxon>
        <taxon>Dikarya</taxon>
        <taxon>Basidiomycota</taxon>
        <taxon>Agaricomycotina</taxon>
        <taxon>Agaricomycetes</taxon>
        <taxon>Agaricomycetidae</taxon>
        <taxon>Agaricales</taxon>
        <taxon>Marasmiineae</taxon>
        <taxon>Mycenaceae</taxon>
        <taxon>Mycena</taxon>
    </lineage>
</organism>
<dbReference type="EMBL" id="JARJCM010000319">
    <property type="protein sequence ID" value="KAJ7018867.1"/>
    <property type="molecule type" value="Genomic_DNA"/>
</dbReference>
<name>A0AAD6S4L5_9AGAR</name>